<comment type="caution">
    <text evidence="3">The sequence shown here is derived from an EMBL/GenBank/DDBJ whole genome shotgun (WGS) entry which is preliminary data.</text>
</comment>
<evidence type="ECO:0008006" key="4">
    <source>
        <dbReference type="Google" id="ProtNLM"/>
    </source>
</evidence>
<keyword evidence="2" id="KW-1133">Transmembrane helix</keyword>
<dbReference type="GO" id="GO:0004713">
    <property type="term" value="F:protein tyrosine kinase activity"/>
    <property type="evidence" value="ECO:0007669"/>
    <property type="project" value="TreeGrafter"/>
</dbReference>
<protein>
    <recommendedName>
        <fullName evidence="4">Capsule biosynthesis protein</fullName>
    </recommendedName>
</protein>
<keyword evidence="2" id="KW-0472">Membrane</keyword>
<dbReference type="Proteomes" id="UP000885750">
    <property type="component" value="Unassembled WGS sequence"/>
</dbReference>
<feature type="coiled-coil region" evidence="1">
    <location>
        <begin position="185"/>
        <end position="212"/>
    </location>
</feature>
<name>A0A7V2WTT7_LEUMU</name>
<organism evidence="3">
    <name type="scientific">Leucothrix mucor</name>
    <dbReference type="NCBI Taxonomy" id="45248"/>
    <lineage>
        <taxon>Bacteria</taxon>
        <taxon>Pseudomonadati</taxon>
        <taxon>Pseudomonadota</taxon>
        <taxon>Gammaproteobacteria</taxon>
        <taxon>Thiotrichales</taxon>
        <taxon>Thiotrichaceae</taxon>
        <taxon>Leucothrix</taxon>
    </lineage>
</organism>
<dbReference type="InterPro" id="IPR050445">
    <property type="entry name" value="Bact_polysacc_biosynth/exp"/>
</dbReference>
<accession>A0A7V2WTT7</accession>
<dbReference type="GO" id="GO:0005886">
    <property type="term" value="C:plasma membrane"/>
    <property type="evidence" value="ECO:0007669"/>
    <property type="project" value="TreeGrafter"/>
</dbReference>
<evidence type="ECO:0000313" key="3">
    <source>
        <dbReference type="EMBL" id="HFC91446.1"/>
    </source>
</evidence>
<proteinExistence type="predicted"/>
<keyword evidence="2" id="KW-0812">Transmembrane</keyword>
<reference evidence="3" key="1">
    <citation type="journal article" date="2020" name="mSystems">
        <title>Genome- and Community-Level Interaction Insights into Carbon Utilization and Element Cycling Functions of Hydrothermarchaeota in Hydrothermal Sediment.</title>
        <authorList>
            <person name="Zhou Z."/>
            <person name="Liu Y."/>
            <person name="Xu W."/>
            <person name="Pan J."/>
            <person name="Luo Z.H."/>
            <person name="Li M."/>
        </authorList>
    </citation>
    <scope>NUCLEOTIDE SEQUENCE [LARGE SCALE GENOMIC DNA]</scope>
    <source>
        <strain evidence="3">HyVt-493</strain>
    </source>
</reference>
<dbReference type="PANTHER" id="PTHR32309:SF13">
    <property type="entry name" value="FERRIC ENTEROBACTIN TRANSPORT PROTEIN FEPE"/>
    <property type="match status" value="1"/>
</dbReference>
<feature type="transmembrane region" description="Helical" evidence="2">
    <location>
        <begin position="348"/>
        <end position="369"/>
    </location>
</feature>
<dbReference type="EMBL" id="DRMS01000051">
    <property type="protein sequence ID" value="HFC91446.1"/>
    <property type="molecule type" value="Genomic_DNA"/>
</dbReference>
<gene>
    <name evidence="3" type="ORF">ENJ51_01390</name>
</gene>
<keyword evidence="1" id="KW-0175">Coiled coil</keyword>
<dbReference type="AlphaFoldDB" id="A0A7V2WTT7"/>
<evidence type="ECO:0000256" key="2">
    <source>
        <dbReference type="SAM" id="Phobius"/>
    </source>
</evidence>
<dbReference type="PANTHER" id="PTHR32309">
    <property type="entry name" value="TYROSINE-PROTEIN KINASE"/>
    <property type="match status" value="1"/>
</dbReference>
<sequence length="376" mass="42642">MSILRKIPFLFLLMVVTPVALSAVYYYKYASPQYVTEAHYIIRGTEKSPSDMLGMLTGMPGLSASAGESLIAHDYILSHEFLSQSKQHLDIKKMFSREGIDWWASLRPDLIAYLIDPKEKVSEEDLLAYWQDNIVDINYDTNSGITVLEVMAFKPEDTVKIAKEILSKTLIFVNTLTNSSRSDALSLANSELQTAKINLDDLRDKIAKYGDKEQIVIPQQRVIADQGIITELRGRLATLETEFMRLNSFMQPTSPEVRNAYAKITSVKRQIAKQVARSKGKRKTVTRVIQKTNTFKSELAFAEQIYLAALSSYRVARLESNRKQQYLDVIVQPQLPDESQKPEKLTSILSVLFSSFMLWGIVSLLFATVKDHIGWV</sequence>
<evidence type="ECO:0000256" key="1">
    <source>
        <dbReference type="SAM" id="Coils"/>
    </source>
</evidence>